<comment type="caution">
    <text evidence="1">The sequence shown here is derived from an EMBL/GenBank/DDBJ whole genome shotgun (WGS) entry which is preliminary data.</text>
</comment>
<dbReference type="EMBL" id="JANPWB010000015">
    <property type="protein sequence ID" value="KAJ1087696.1"/>
    <property type="molecule type" value="Genomic_DNA"/>
</dbReference>
<name>A0AAV7L7T1_PLEWA</name>
<protein>
    <submittedName>
        <fullName evidence="1">Uncharacterized protein</fullName>
    </submittedName>
</protein>
<sequence length="200" mass="21730">MRQSVRGVWGESMPWVFTEAPQLVLGAACGSPGEHLKTPEVLIIVVYELLGAVGPLATSLRLQAIEELIAAHRCCRIEETADVDSKLPSPLGPLENGQAVSPRKVTLHPVSDRDLGALYDHYIDDEEILSVVDFDNGQKPNFTLASSPTNLQGKHEIQKSPAVNLHYAISPAEFKYIANTKAFPTDHVAGPGFGKRWLGP</sequence>
<accession>A0AAV7L7T1</accession>
<proteinExistence type="predicted"/>
<gene>
    <name evidence="1" type="ORF">NDU88_000862</name>
</gene>
<evidence type="ECO:0000313" key="1">
    <source>
        <dbReference type="EMBL" id="KAJ1087696.1"/>
    </source>
</evidence>
<reference evidence="1" key="1">
    <citation type="journal article" date="2022" name="bioRxiv">
        <title>Sequencing and chromosome-scale assembly of the giantPleurodeles waltlgenome.</title>
        <authorList>
            <person name="Brown T."/>
            <person name="Elewa A."/>
            <person name="Iarovenko S."/>
            <person name="Subramanian E."/>
            <person name="Araus A.J."/>
            <person name="Petzold A."/>
            <person name="Susuki M."/>
            <person name="Suzuki K.-i.T."/>
            <person name="Hayashi T."/>
            <person name="Toyoda A."/>
            <person name="Oliveira C."/>
            <person name="Osipova E."/>
            <person name="Leigh N.D."/>
            <person name="Simon A."/>
            <person name="Yun M.H."/>
        </authorList>
    </citation>
    <scope>NUCLEOTIDE SEQUENCE</scope>
    <source>
        <strain evidence="1">20211129_DDA</strain>
        <tissue evidence="1">Liver</tissue>
    </source>
</reference>
<keyword evidence="2" id="KW-1185">Reference proteome</keyword>
<evidence type="ECO:0000313" key="2">
    <source>
        <dbReference type="Proteomes" id="UP001066276"/>
    </source>
</evidence>
<dbReference type="Proteomes" id="UP001066276">
    <property type="component" value="Chromosome 11"/>
</dbReference>
<organism evidence="1 2">
    <name type="scientific">Pleurodeles waltl</name>
    <name type="common">Iberian ribbed newt</name>
    <dbReference type="NCBI Taxonomy" id="8319"/>
    <lineage>
        <taxon>Eukaryota</taxon>
        <taxon>Metazoa</taxon>
        <taxon>Chordata</taxon>
        <taxon>Craniata</taxon>
        <taxon>Vertebrata</taxon>
        <taxon>Euteleostomi</taxon>
        <taxon>Amphibia</taxon>
        <taxon>Batrachia</taxon>
        <taxon>Caudata</taxon>
        <taxon>Salamandroidea</taxon>
        <taxon>Salamandridae</taxon>
        <taxon>Pleurodelinae</taxon>
        <taxon>Pleurodeles</taxon>
    </lineage>
</organism>
<dbReference type="AlphaFoldDB" id="A0AAV7L7T1"/>